<keyword evidence="1" id="KW-0677">Repeat</keyword>
<dbReference type="Proteomes" id="UP000256869">
    <property type="component" value="Unassembled WGS sequence"/>
</dbReference>
<dbReference type="EMBL" id="QRDY01000018">
    <property type="protein sequence ID" value="RED55335.1"/>
    <property type="molecule type" value="Genomic_DNA"/>
</dbReference>
<dbReference type="InterPro" id="IPR051685">
    <property type="entry name" value="Ycf3/AcsC/BcsC/TPR_MFPF"/>
</dbReference>
<dbReference type="AlphaFoldDB" id="A0A3D9I0Y4"/>
<sequence>MSQRKRAANPRRPKVIPMRLDATFFFERAVQSLDRYHYDKALKYFRRAVEYEPENPVNHCNMAGILSEMGRYEESNVILRSVLDQIDPAMTECYYYLANNYANMELYEAAEEALVRYLENDLEGQFLDESDELLDLLNYELNRPTKLVTIKAKENIYAHDKARELLEAGRFAEAVSMLEEIIGREPDFLAARNNLGLAYYYMGQFEKSVTTITEVLEAEPGNLHALCNLAIFYQHSNQEGPLHSLIEKLNKTVPFHPEHVFKMATTLGIVGEHREAYIHFRRLLKTGELSGEPSLHHFAAVAAVNLQRYDDAEKHWKQAEKLDAESPVPSFYLRRLEKVRTGEESPPTHYHYHLPFEEQFKQWENSPGQVTEALKRDPLIRSSFFWALRHGDRRTKVQVIQALGLVADEEVIDALKAFLIDADEEDELKRVAVLVLRSIGVQDSLNVTFSGRTLTLEARRKSAKLPVWDSAWQAVLEHALEGMSGRYDVVQQHDMMTLWVDYLSRVYPEVPKLHKSLGWAAALEYWTAKMHRRTVTYADLVNRYGVSQASISRYANRIDEACGIREKLDLTTPSFH</sequence>
<dbReference type="PROSITE" id="PS50005">
    <property type="entry name" value="TPR"/>
    <property type="match status" value="2"/>
</dbReference>
<dbReference type="SMART" id="SM00028">
    <property type="entry name" value="TPR"/>
    <property type="match status" value="5"/>
</dbReference>
<organism evidence="4 5">
    <name type="scientific">Cohnella lupini</name>
    <dbReference type="NCBI Taxonomy" id="1294267"/>
    <lineage>
        <taxon>Bacteria</taxon>
        <taxon>Bacillati</taxon>
        <taxon>Bacillota</taxon>
        <taxon>Bacilli</taxon>
        <taxon>Bacillales</taxon>
        <taxon>Paenibacillaceae</taxon>
        <taxon>Cohnella</taxon>
    </lineage>
</organism>
<keyword evidence="2 3" id="KW-0802">TPR repeat</keyword>
<evidence type="ECO:0000256" key="2">
    <source>
        <dbReference type="ARBA" id="ARBA00022803"/>
    </source>
</evidence>
<dbReference type="PANTHER" id="PTHR44943">
    <property type="entry name" value="CELLULOSE SYNTHASE OPERON PROTEIN C"/>
    <property type="match status" value="1"/>
</dbReference>
<dbReference type="InterPro" id="IPR011990">
    <property type="entry name" value="TPR-like_helical_dom_sf"/>
</dbReference>
<protein>
    <submittedName>
        <fullName evidence="4">Tetratricopeptide repeat protein</fullName>
    </submittedName>
</protein>
<reference evidence="4 5" key="1">
    <citation type="submission" date="2018-07" db="EMBL/GenBank/DDBJ databases">
        <title>Genomic Encyclopedia of Type Strains, Phase III (KMG-III): the genomes of soil and plant-associated and newly described type strains.</title>
        <authorList>
            <person name="Whitman W."/>
        </authorList>
    </citation>
    <scope>NUCLEOTIDE SEQUENCE [LARGE SCALE GENOMIC DNA]</scope>
    <source>
        <strain evidence="4 5">CECT 8236</strain>
    </source>
</reference>
<evidence type="ECO:0000256" key="1">
    <source>
        <dbReference type="ARBA" id="ARBA00022737"/>
    </source>
</evidence>
<dbReference type="Gene3D" id="1.25.40.10">
    <property type="entry name" value="Tetratricopeptide repeat domain"/>
    <property type="match status" value="2"/>
</dbReference>
<evidence type="ECO:0000256" key="3">
    <source>
        <dbReference type="PROSITE-ProRule" id="PRU00339"/>
    </source>
</evidence>
<accession>A0A3D9I0Y4</accession>
<comment type="caution">
    <text evidence="4">The sequence shown here is derived from an EMBL/GenBank/DDBJ whole genome shotgun (WGS) entry which is preliminary data.</text>
</comment>
<feature type="repeat" description="TPR" evidence="3">
    <location>
        <begin position="22"/>
        <end position="55"/>
    </location>
</feature>
<name>A0A3D9I0Y4_9BACL</name>
<dbReference type="SUPFAM" id="SSF48452">
    <property type="entry name" value="TPR-like"/>
    <property type="match status" value="2"/>
</dbReference>
<proteinExistence type="predicted"/>
<keyword evidence="5" id="KW-1185">Reference proteome</keyword>
<evidence type="ECO:0000313" key="5">
    <source>
        <dbReference type="Proteomes" id="UP000256869"/>
    </source>
</evidence>
<dbReference type="PANTHER" id="PTHR44943:SF8">
    <property type="entry name" value="TPR REPEAT-CONTAINING PROTEIN MJ0263"/>
    <property type="match status" value="1"/>
</dbReference>
<dbReference type="InterPro" id="IPR019734">
    <property type="entry name" value="TPR_rpt"/>
</dbReference>
<feature type="repeat" description="TPR" evidence="3">
    <location>
        <begin position="189"/>
        <end position="222"/>
    </location>
</feature>
<evidence type="ECO:0000313" key="4">
    <source>
        <dbReference type="EMBL" id="RED55335.1"/>
    </source>
</evidence>
<dbReference type="RefSeq" id="WP_115994906.1">
    <property type="nucleotide sequence ID" value="NZ_QRDY01000018.1"/>
</dbReference>
<dbReference type="OrthoDB" id="600613at2"/>
<gene>
    <name evidence="4" type="ORF">DFP95_11872</name>
</gene>
<dbReference type="Pfam" id="PF14559">
    <property type="entry name" value="TPR_19"/>
    <property type="match status" value="1"/>
</dbReference>